<feature type="transmembrane region" description="Helical" evidence="6">
    <location>
        <begin position="120"/>
        <end position="147"/>
    </location>
</feature>
<keyword evidence="6" id="KW-0813">Transport</keyword>
<keyword evidence="5" id="KW-0046">Antibiotic resistance</keyword>
<feature type="transmembrane region" description="Helical" evidence="6">
    <location>
        <begin position="153"/>
        <end position="175"/>
    </location>
</feature>
<dbReference type="PANTHER" id="PTHR43229:SF2">
    <property type="entry name" value="NODULATION PROTEIN J"/>
    <property type="match status" value="1"/>
</dbReference>
<feature type="domain" description="ABC transmembrane type-2" evidence="7">
    <location>
        <begin position="36"/>
        <end position="267"/>
    </location>
</feature>
<dbReference type="GO" id="GO:0043190">
    <property type="term" value="C:ATP-binding cassette (ABC) transporter complex"/>
    <property type="evidence" value="ECO:0007669"/>
    <property type="project" value="InterPro"/>
</dbReference>
<dbReference type="PIRSF" id="PIRSF006648">
    <property type="entry name" value="DrrB"/>
    <property type="match status" value="1"/>
</dbReference>
<evidence type="ECO:0000256" key="5">
    <source>
        <dbReference type="ARBA" id="ARBA00023251"/>
    </source>
</evidence>
<sequence length="270" mass="28635">MALGTRIAPASRPMVRGGGWAVMAHWLRKYRRVWFGSAVSSFLTPLLYLAGMGFGLGMLVDSGSGGVGGVPYVVFVAPGVLAATAMQVGTGETSFSVMGGIKWDRMYHAMLATPLGPRDVVAGQLGFVAVRVLTSVTAFFVIAAMLGTVRSPWAVLAIPVAGLGGMAFAALMFAFAARLENDRGLTLAFRFVITPMSLFAGTFFPVEQLPGWLQPVAWATPLWHAVEACRDLFLGTVALGPLLGHLAYVGAWAVLGYVLAVRVLTRRMVV</sequence>
<comment type="similarity">
    <text evidence="6">Belongs to the ABC-2 integral membrane protein family.</text>
</comment>
<dbReference type="EMBL" id="BJYK01000001">
    <property type="protein sequence ID" value="GEN79285.1"/>
    <property type="molecule type" value="Genomic_DNA"/>
</dbReference>
<accession>A0A511YVQ1</accession>
<name>A0A511YVQ1_9CELL</name>
<reference evidence="8 9" key="1">
    <citation type="submission" date="2019-07" db="EMBL/GenBank/DDBJ databases">
        <title>Whole genome shotgun sequence of Actinotalea fermentans NBRC 105374.</title>
        <authorList>
            <person name="Hosoyama A."/>
            <person name="Uohara A."/>
            <person name="Ohji S."/>
            <person name="Ichikawa N."/>
        </authorList>
    </citation>
    <scope>NUCLEOTIDE SEQUENCE [LARGE SCALE GENOMIC DNA]</scope>
    <source>
        <strain evidence="8 9">NBRC 105374</strain>
    </source>
</reference>
<organism evidence="8 9">
    <name type="scientific">Actinotalea fermentans</name>
    <dbReference type="NCBI Taxonomy" id="43671"/>
    <lineage>
        <taxon>Bacteria</taxon>
        <taxon>Bacillati</taxon>
        <taxon>Actinomycetota</taxon>
        <taxon>Actinomycetes</taxon>
        <taxon>Micrococcales</taxon>
        <taxon>Cellulomonadaceae</taxon>
        <taxon>Actinotalea</taxon>
    </lineage>
</organism>
<dbReference type="InterPro" id="IPR047817">
    <property type="entry name" value="ABC2_TM_bact-type"/>
</dbReference>
<keyword evidence="6" id="KW-1003">Cell membrane</keyword>
<feature type="transmembrane region" description="Helical" evidence="6">
    <location>
        <begin position="33"/>
        <end position="60"/>
    </location>
</feature>
<evidence type="ECO:0000256" key="2">
    <source>
        <dbReference type="ARBA" id="ARBA00022692"/>
    </source>
</evidence>
<evidence type="ECO:0000313" key="8">
    <source>
        <dbReference type="EMBL" id="GEN79285.1"/>
    </source>
</evidence>
<dbReference type="PROSITE" id="PS51012">
    <property type="entry name" value="ABC_TM2"/>
    <property type="match status" value="1"/>
</dbReference>
<keyword evidence="4 6" id="KW-0472">Membrane</keyword>
<dbReference type="RefSeq" id="WP_222594322.1">
    <property type="nucleotide sequence ID" value="NZ_BJYK01000001.1"/>
</dbReference>
<dbReference type="PRINTS" id="PR00164">
    <property type="entry name" value="ABC2TRNSPORT"/>
</dbReference>
<feature type="transmembrane region" description="Helical" evidence="6">
    <location>
        <begin position="187"/>
        <end position="206"/>
    </location>
</feature>
<evidence type="ECO:0000256" key="3">
    <source>
        <dbReference type="ARBA" id="ARBA00022989"/>
    </source>
</evidence>
<evidence type="ECO:0000256" key="1">
    <source>
        <dbReference type="ARBA" id="ARBA00004141"/>
    </source>
</evidence>
<dbReference type="PANTHER" id="PTHR43229">
    <property type="entry name" value="NODULATION PROTEIN J"/>
    <property type="match status" value="1"/>
</dbReference>
<evidence type="ECO:0000256" key="6">
    <source>
        <dbReference type="RuleBase" id="RU361157"/>
    </source>
</evidence>
<dbReference type="InterPro" id="IPR013525">
    <property type="entry name" value="ABC2_TM"/>
</dbReference>
<keyword evidence="2 6" id="KW-0812">Transmembrane</keyword>
<dbReference type="GO" id="GO:0140359">
    <property type="term" value="F:ABC-type transporter activity"/>
    <property type="evidence" value="ECO:0007669"/>
    <property type="project" value="InterPro"/>
</dbReference>
<gene>
    <name evidence="8" type="ORF">AFE02nite_10190</name>
</gene>
<keyword evidence="3 6" id="KW-1133">Transmembrane helix</keyword>
<dbReference type="InterPro" id="IPR000412">
    <property type="entry name" value="ABC_2_transport"/>
</dbReference>
<dbReference type="Pfam" id="PF01061">
    <property type="entry name" value="ABC2_membrane"/>
    <property type="match status" value="1"/>
</dbReference>
<proteinExistence type="inferred from homology"/>
<evidence type="ECO:0000259" key="7">
    <source>
        <dbReference type="PROSITE" id="PS51012"/>
    </source>
</evidence>
<evidence type="ECO:0000256" key="4">
    <source>
        <dbReference type="ARBA" id="ARBA00023136"/>
    </source>
</evidence>
<protein>
    <recommendedName>
        <fullName evidence="6">Transport permease protein</fullName>
    </recommendedName>
</protein>
<dbReference type="GO" id="GO:0046677">
    <property type="term" value="P:response to antibiotic"/>
    <property type="evidence" value="ECO:0007669"/>
    <property type="project" value="UniProtKB-KW"/>
</dbReference>
<dbReference type="InterPro" id="IPR051784">
    <property type="entry name" value="Nod_factor_ABC_transporter"/>
</dbReference>
<evidence type="ECO:0000313" key="9">
    <source>
        <dbReference type="Proteomes" id="UP000321484"/>
    </source>
</evidence>
<comment type="subcellular location">
    <subcellularLocation>
        <location evidence="6">Cell membrane</location>
        <topology evidence="6">Multi-pass membrane protein</topology>
    </subcellularLocation>
    <subcellularLocation>
        <location evidence="1">Membrane</location>
        <topology evidence="1">Multi-pass membrane protein</topology>
    </subcellularLocation>
</comment>
<dbReference type="Proteomes" id="UP000321484">
    <property type="component" value="Unassembled WGS sequence"/>
</dbReference>
<dbReference type="AlphaFoldDB" id="A0A511YVQ1"/>
<feature type="transmembrane region" description="Helical" evidence="6">
    <location>
        <begin position="242"/>
        <end position="264"/>
    </location>
</feature>
<comment type="caution">
    <text evidence="8">The sequence shown here is derived from an EMBL/GenBank/DDBJ whole genome shotgun (WGS) entry which is preliminary data.</text>
</comment>
<keyword evidence="9" id="KW-1185">Reference proteome</keyword>
<feature type="transmembrane region" description="Helical" evidence="6">
    <location>
        <begin position="72"/>
        <end position="99"/>
    </location>
</feature>